<name>A9FNW0_SORC5</name>
<reference evidence="1 2" key="1">
    <citation type="journal article" date="2007" name="Nat. Biotechnol.">
        <title>Complete genome sequence of the myxobacterium Sorangium cellulosum.</title>
        <authorList>
            <person name="Schneiker S."/>
            <person name="Perlova O."/>
            <person name="Kaiser O."/>
            <person name="Gerth K."/>
            <person name="Alici A."/>
            <person name="Altmeyer M.O."/>
            <person name="Bartels D."/>
            <person name="Bekel T."/>
            <person name="Beyer S."/>
            <person name="Bode E."/>
            <person name="Bode H.B."/>
            <person name="Bolten C.J."/>
            <person name="Choudhuri J.V."/>
            <person name="Doss S."/>
            <person name="Elnakady Y.A."/>
            <person name="Frank B."/>
            <person name="Gaigalat L."/>
            <person name="Goesmann A."/>
            <person name="Groeger C."/>
            <person name="Gross F."/>
            <person name="Jelsbak L."/>
            <person name="Jelsbak L."/>
            <person name="Kalinowski J."/>
            <person name="Kegler C."/>
            <person name="Knauber T."/>
            <person name="Konietzny S."/>
            <person name="Kopp M."/>
            <person name="Krause L."/>
            <person name="Krug D."/>
            <person name="Linke B."/>
            <person name="Mahmud T."/>
            <person name="Martinez-Arias R."/>
            <person name="McHardy A.C."/>
            <person name="Merai M."/>
            <person name="Meyer F."/>
            <person name="Mormann S."/>
            <person name="Munoz-Dorado J."/>
            <person name="Perez J."/>
            <person name="Pradella S."/>
            <person name="Rachid S."/>
            <person name="Raddatz G."/>
            <person name="Rosenau F."/>
            <person name="Rueckert C."/>
            <person name="Sasse F."/>
            <person name="Scharfe M."/>
            <person name="Schuster S.C."/>
            <person name="Suen G."/>
            <person name="Treuner-Lange A."/>
            <person name="Velicer G.J."/>
            <person name="Vorholter F.-J."/>
            <person name="Weissman K.J."/>
            <person name="Welch R.D."/>
            <person name="Wenzel S.C."/>
            <person name="Whitworth D.E."/>
            <person name="Wilhelm S."/>
            <person name="Wittmann C."/>
            <person name="Bloecker H."/>
            <person name="Puehler A."/>
            <person name="Mueller R."/>
        </authorList>
    </citation>
    <scope>NUCLEOTIDE SEQUENCE [LARGE SCALE GENOMIC DNA]</scope>
    <source>
        <strain evidence="2">So ce56</strain>
    </source>
</reference>
<dbReference type="Proteomes" id="UP000002139">
    <property type="component" value="Chromosome"/>
</dbReference>
<dbReference type="RefSeq" id="WP_012240901.1">
    <property type="nucleotide sequence ID" value="NC_010162.1"/>
</dbReference>
<organism evidence="1 2">
    <name type="scientific">Sorangium cellulosum (strain So ce56)</name>
    <name type="common">Polyangium cellulosum (strain So ce56)</name>
    <dbReference type="NCBI Taxonomy" id="448385"/>
    <lineage>
        <taxon>Bacteria</taxon>
        <taxon>Pseudomonadati</taxon>
        <taxon>Myxococcota</taxon>
        <taxon>Polyangia</taxon>
        <taxon>Polyangiales</taxon>
        <taxon>Polyangiaceae</taxon>
        <taxon>Sorangium</taxon>
    </lineage>
</organism>
<evidence type="ECO:0000313" key="1">
    <source>
        <dbReference type="EMBL" id="CAN98462.1"/>
    </source>
</evidence>
<dbReference type="KEGG" id="scl:sce8292"/>
<gene>
    <name evidence="1" type="ordered locus">sce8292</name>
</gene>
<evidence type="ECO:0000313" key="2">
    <source>
        <dbReference type="Proteomes" id="UP000002139"/>
    </source>
</evidence>
<dbReference type="EMBL" id="AM746676">
    <property type="protein sequence ID" value="CAN98462.1"/>
    <property type="molecule type" value="Genomic_DNA"/>
</dbReference>
<protein>
    <submittedName>
        <fullName evidence="1">Uncharacterized protein</fullName>
    </submittedName>
</protein>
<dbReference type="HOGENOM" id="CLU_2720221_0_0_7"/>
<dbReference type="BioCyc" id="SCEL448385:SCE_RS42485-MONOMER"/>
<dbReference type="STRING" id="448385.sce8292"/>
<accession>A9FNW0</accession>
<proteinExistence type="predicted"/>
<dbReference type="AlphaFoldDB" id="A9FNW0"/>
<dbReference type="InterPro" id="IPR036279">
    <property type="entry name" value="5-3_exonuclease_C_sf"/>
</dbReference>
<keyword evidence="2" id="KW-1185">Reference proteome</keyword>
<sequence length="72" mass="8356">MAVRGADRIARALVEQREDALLYRTLATLRIDVPLAEGLDDLRFRGVPRDRFEAWCDAMNVRTLKTRPTRWA</sequence>
<dbReference type="eggNOG" id="COG0258">
    <property type="taxonomic scope" value="Bacteria"/>
</dbReference>
<dbReference type="SUPFAM" id="SSF47807">
    <property type="entry name" value="5' to 3' exonuclease, C-terminal subdomain"/>
    <property type="match status" value="1"/>
</dbReference>